<dbReference type="AlphaFoldDB" id="A0A3G6J695"/>
<evidence type="ECO:0000259" key="5">
    <source>
        <dbReference type="Pfam" id="PF00171"/>
    </source>
</evidence>
<evidence type="ECO:0000313" key="6">
    <source>
        <dbReference type="EMBL" id="AZA12448.1"/>
    </source>
</evidence>
<proteinExistence type="inferred from homology"/>
<dbReference type="Gene3D" id="3.40.605.10">
    <property type="entry name" value="Aldehyde Dehydrogenase, Chain A, domain 1"/>
    <property type="match status" value="1"/>
</dbReference>
<evidence type="ECO:0000256" key="1">
    <source>
        <dbReference type="ARBA" id="ARBA00009986"/>
    </source>
</evidence>
<reference evidence="6 7" key="1">
    <citation type="submission" date="2018-11" db="EMBL/GenBank/DDBJ databases">
        <authorList>
            <person name="Kleinhagauer T."/>
            <person name="Glaeser S.P."/>
            <person name="Spergser J."/>
            <person name="Ruckert C."/>
            <person name="Kaempfer P."/>
            <person name="Busse H.-J."/>
        </authorList>
    </citation>
    <scope>NUCLEOTIDE SEQUENCE [LARGE SCALE GENOMIC DNA]</scope>
    <source>
        <strain evidence="6 7">200CH</strain>
    </source>
</reference>
<dbReference type="Gene3D" id="3.40.309.10">
    <property type="entry name" value="Aldehyde Dehydrogenase, Chain A, domain 2"/>
    <property type="match status" value="1"/>
</dbReference>
<gene>
    <name evidence="6" type="primary">gabD2</name>
    <name evidence="6" type="ORF">CCHOA_00075</name>
</gene>
<dbReference type="OrthoDB" id="6882680at2"/>
<keyword evidence="7" id="KW-1185">Reference proteome</keyword>
<organism evidence="6 7">
    <name type="scientific">Corynebacterium choanae</name>
    <dbReference type="NCBI Taxonomy" id="1862358"/>
    <lineage>
        <taxon>Bacteria</taxon>
        <taxon>Bacillati</taxon>
        <taxon>Actinomycetota</taxon>
        <taxon>Actinomycetes</taxon>
        <taxon>Mycobacteriales</taxon>
        <taxon>Corynebacteriaceae</taxon>
        <taxon>Corynebacterium</taxon>
    </lineage>
</organism>
<protein>
    <submittedName>
        <fullName evidence="6">Succinate-semialdehyde dehydrogenase [NADP(+)] 2</fullName>
        <ecNumber evidence="6">1.2.1.79</ecNumber>
    </submittedName>
</protein>
<feature type="active site" evidence="3">
    <location>
        <position position="234"/>
    </location>
</feature>
<dbReference type="GO" id="GO:0036243">
    <property type="term" value="F:succinate-semialdehyde dehydrogenase (NADP+) activity"/>
    <property type="evidence" value="ECO:0007669"/>
    <property type="project" value="UniProtKB-EC"/>
</dbReference>
<dbReference type="InterPro" id="IPR029510">
    <property type="entry name" value="Ald_DH_CS_GLU"/>
</dbReference>
<dbReference type="NCBIfam" id="NF006916">
    <property type="entry name" value="PRK09407.1"/>
    <property type="match status" value="1"/>
</dbReference>
<dbReference type="Proteomes" id="UP000269019">
    <property type="component" value="Chromosome"/>
</dbReference>
<dbReference type="InterPro" id="IPR016163">
    <property type="entry name" value="Ald_DH_C"/>
</dbReference>
<name>A0A3G6J695_9CORY</name>
<dbReference type="EC" id="1.2.1.79" evidence="6"/>
<dbReference type="GO" id="GO:0009450">
    <property type="term" value="P:gamma-aminobutyric acid catabolic process"/>
    <property type="evidence" value="ECO:0007669"/>
    <property type="project" value="TreeGrafter"/>
</dbReference>
<dbReference type="Pfam" id="PF00171">
    <property type="entry name" value="Aldedh"/>
    <property type="match status" value="1"/>
</dbReference>
<dbReference type="GO" id="GO:0004777">
    <property type="term" value="F:succinate-semialdehyde dehydrogenase (NAD+) activity"/>
    <property type="evidence" value="ECO:0007669"/>
    <property type="project" value="TreeGrafter"/>
</dbReference>
<dbReference type="InterPro" id="IPR050740">
    <property type="entry name" value="Aldehyde_DH_Superfamily"/>
</dbReference>
<keyword evidence="2 4" id="KW-0560">Oxidoreductase</keyword>
<comment type="similarity">
    <text evidence="1 4">Belongs to the aldehyde dehydrogenase family.</text>
</comment>
<evidence type="ECO:0000256" key="4">
    <source>
        <dbReference type="RuleBase" id="RU003345"/>
    </source>
</evidence>
<dbReference type="SUPFAM" id="SSF53720">
    <property type="entry name" value="ALDH-like"/>
    <property type="match status" value="1"/>
</dbReference>
<dbReference type="EMBL" id="CP033896">
    <property type="protein sequence ID" value="AZA12448.1"/>
    <property type="molecule type" value="Genomic_DNA"/>
</dbReference>
<evidence type="ECO:0000256" key="2">
    <source>
        <dbReference type="ARBA" id="ARBA00023002"/>
    </source>
</evidence>
<dbReference type="PROSITE" id="PS00687">
    <property type="entry name" value="ALDEHYDE_DEHYDR_GLU"/>
    <property type="match status" value="1"/>
</dbReference>
<dbReference type="InterPro" id="IPR015590">
    <property type="entry name" value="Aldehyde_DH_dom"/>
</dbReference>
<dbReference type="FunFam" id="3.40.309.10:FF:000009">
    <property type="entry name" value="Aldehyde dehydrogenase A"/>
    <property type="match status" value="1"/>
</dbReference>
<sequence>MGSNPDIVVTSPSDGRVVGTLAAHGLEDVDIAFQRSRKAQQQWAEVPVRQRAKIGLRLHDLVMENQSRLMDVIQAETGKNRSSAFEEILDTANTARHYGFSAPRILRDRRARGPMPLLNRTVVQRRPVGVVGVIAPWNYPLSFAVADVIPALIAGNGVVLKPDVHTPHTALAAGELLLKSGVPDGLLHVLPGIGIEVGQAIAAQCDYLMFTGSTKTGRILGQVAGERLIGYTAELSGKNPMIVLPDADIAEASRGARHAAFSASGQMCISAERIYVHTDIYDEFKRRFLADVKQMSVGIGKSWEIDMGSLISANHVEEVDGVVQDAVQRGATLLTGGVRLSNIGPAFYAPTVLENVPHDAILRTEEVFGPVVYLQRVTSVDEAVELANESEYGLNASVFGSRKQALAVAQRLNSGSVCINDGYVSAWASADAPMGGWKQSGVGRRHGDQGLLSFTEARTIAEQRFMPALVHKPENLTGSTFSTGLSKLMKYGKYVLR</sequence>
<feature type="domain" description="Aldehyde dehydrogenase" evidence="5">
    <location>
        <begin position="6"/>
        <end position="460"/>
    </location>
</feature>
<accession>A0A3G6J695</accession>
<dbReference type="InterPro" id="IPR016161">
    <property type="entry name" value="Ald_DH/histidinol_DH"/>
</dbReference>
<evidence type="ECO:0000256" key="3">
    <source>
        <dbReference type="PROSITE-ProRule" id="PRU10007"/>
    </source>
</evidence>
<dbReference type="PANTHER" id="PTHR43353:SF6">
    <property type="entry name" value="CYTOPLASMIC ALDEHYDE DEHYDROGENASE (EUROFUNG)"/>
    <property type="match status" value="1"/>
</dbReference>
<evidence type="ECO:0000313" key="7">
    <source>
        <dbReference type="Proteomes" id="UP000269019"/>
    </source>
</evidence>
<dbReference type="InterPro" id="IPR016162">
    <property type="entry name" value="Ald_DH_N"/>
</dbReference>
<dbReference type="PANTHER" id="PTHR43353">
    <property type="entry name" value="SUCCINATE-SEMIALDEHYDE DEHYDROGENASE, MITOCHONDRIAL"/>
    <property type="match status" value="1"/>
</dbReference>
<dbReference type="KEGG" id="ccho:CCHOA_00075"/>